<dbReference type="GO" id="GO:0016787">
    <property type="term" value="F:hydrolase activity"/>
    <property type="evidence" value="ECO:0007669"/>
    <property type="project" value="UniProtKB-KW"/>
</dbReference>
<dbReference type="OrthoDB" id="9771932at2"/>
<keyword evidence="3" id="KW-0378">Hydrolase</keyword>
<name>A0A4R0N9M7_9SPHI</name>
<dbReference type="InterPro" id="IPR006680">
    <property type="entry name" value="Amidohydro-rel"/>
</dbReference>
<evidence type="ECO:0000256" key="1">
    <source>
        <dbReference type="ARBA" id="ARBA00038310"/>
    </source>
</evidence>
<evidence type="ECO:0000313" key="4">
    <source>
        <dbReference type="Proteomes" id="UP000293347"/>
    </source>
</evidence>
<dbReference type="SUPFAM" id="SSF51556">
    <property type="entry name" value="Metallo-dependent hydrolases"/>
    <property type="match status" value="1"/>
</dbReference>
<dbReference type="AlphaFoldDB" id="A0A4R0N9M7"/>
<proteinExistence type="inferred from homology"/>
<dbReference type="InterPro" id="IPR052350">
    <property type="entry name" value="Metallo-dep_Lactonases"/>
</dbReference>
<evidence type="ECO:0000259" key="2">
    <source>
        <dbReference type="Pfam" id="PF04909"/>
    </source>
</evidence>
<evidence type="ECO:0000313" key="3">
    <source>
        <dbReference type="EMBL" id="TCC96870.1"/>
    </source>
</evidence>
<comment type="caution">
    <text evidence="3">The sequence shown here is derived from an EMBL/GenBank/DDBJ whole genome shotgun (WGS) entry which is preliminary data.</text>
</comment>
<dbReference type="Proteomes" id="UP000293347">
    <property type="component" value="Unassembled WGS sequence"/>
</dbReference>
<feature type="domain" description="Amidohydrolase-related" evidence="2">
    <location>
        <begin position="7"/>
        <end position="283"/>
    </location>
</feature>
<dbReference type="EMBL" id="SJSL01000010">
    <property type="protein sequence ID" value="TCC96870.1"/>
    <property type="molecule type" value="Genomic_DNA"/>
</dbReference>
<dbReference type="RefSeq" id="WP_131598104.1">
    <property type="nucleotide sequence ID" value="NZ_SJSL01000010.1"/>
</dbReference>
<dbReference type="Gene3D" id="3.20.20.140">
    <property type="entry name" value="Metal-dependent hydrolases"/>
    <property type="match status" value="1"/>
</dbReference>
<dbReference type="Pfam" id="PF04909">
    <property type="entry name" value="Amidohydro_2"/>
    <property type="match status" value="1"/>
</dbReference>
<comment type="similarity">
    <text evidence="1">Belongs to the metallo-dependent hydrolases superfamily.</text>
</comment>
<protein>
    <submittedName>
        <fullName evidence="3">Amidohydrolase</fullName>
    </submittedName>
</protein>
<keyword evidence="4" id="KW-1185">Reference proteome</keyword>
<dbReference type="PANTHER" id="PTHR43569:SF2">
    <property type="entry name" value="AMIDOHYDROLASE-RELATED DOMAIN-CONTAINING PROTEIN"/>
    <property type="match status" value="1"/>
</dbReference>
<sequence length="283" mass="32675">MPTNPIIDAHVHLWDPGFLRYPWLDEVPLLNKPYLMDDFNRDTKDLQLEKMLFVQCECDPIQSEQELAWVSELAAKDRRIKGIIPWAPLELGNDAAEILDRYAKNPLVKGIRRIIQFEPDPDFCLKADFIRGVQLLPAYDLSFDICVSHTQLPKIIELVGRCPEVKFMLDHMGKPGISTREFEAWESDTKQLSTFGNVACKLSGLVTEADHRRWKLHDLKPYVDAALCHFGTERLIFGGDWPVLCQASSYARWVETLDSLLSGIPENQIQDIYRRNAEKFYRI</sequence>
<reference evidence="3 4" key="1">
    <citation type="submission" date="2019-02" db="EMBL/GenBank/DDBJ databases">
        <title>Pedobacter sp. RP-1-14 sp. nov., isolated from Arctic soil.</title>
        <authorList>
            <person name="Dahal R.H."/>
        </authorList>
    </citation>
    <scope>NUCLEOTIDE SEQUENCE [LARGE SCALE GENOMIC DNA]</scope>
    <source>
        <strain evidence="3 4">RP-1-14</strain>
    </source>
</reference>
<dbReference type="PANTHER" id="PTHR43569">
    <property type="entry name" value="AMIDOHYDROLASE"/>
    <property type="match status" value="1"/>
</dbReference>
<accession>A0A4R0N9M7</accession>
<organism evidence="3 4">
    <name type="scientific">Pedobacter psychroterrae</name>
    <dbReference type="NCBI Taxonomy" id="2530453"/>
    <lineage>
        <taxon>Bacteria</taxon>
        <taxon>Pseudomonadati</taxon>
        <taxon>Bacteroidota</taxon>
        <taxon>Sphingobacteriia</taxon>
        <taxon>Sphingobacteriales</taxon>
        <taxon>Sphingobacteriaceae</taxon>
        <taxon>Pedobacter</taxon>
    </lineage>
</organism>
<dbReference type="InterPro" id="IPR032466">
    <property type="entry name" value="Metal_Hydrolase"/>
</dbReference>
<gene>
    <name evidence="3" type="ORF">EZ437_21030</name>
</gene>